<dbReference type="OrthoDB" id="2377365at2759"/>
<reference evidence="7 8" key="2">
    <citation type="submission" date="2018-11" db="EMBL/GenBank/DDBJ databases">
        <authorList>
            <consortium name="Pathogen Informatics"/>
        </authorList>
    </citation>
    <scope>NUCLEOTIDE SEQUENCE [LARGE SCALE GENOMIC DNA]</scope>
</reference>
<dbReference type="WBParaSite" id="TTAC_0000995001-mRNA-1">
    <property type="protein sequence ID" value="TTAC_0000995001-mRNA-1"/>
    <property type="gene ID" value="TTAC_0000995001"/>
</dbReference>
<keyword evidence="2" id="KW-0805">Transcription regulation</keyword>
<evidence type="ECO:0000256" key="6">
    <source>
        <dbReference type="SAM" id="MobiDB-lite"/>
    </source>
</evidence>
<evidence type="ECO:0000256" key="4">
    <source>
        <dbReference type="ARBA" id="ARBA00023163"/>
    </source>
</evidence>
<accession>A0A0R3X8S5</accession>
<dbReference type="GO" id="GO:0005634">
    <property type="term" value="C:nucleus"/>
    <property type="evidence" value="ECO:0007669"/>
    <property type="project" value="TreeGrafter"/>
</dbReference>
<dbReference type="Proteomes" id="UP000274429">
    <property type="component" value="Unassembled WGS sequence"/>
</dbReference>
<keyword evidence="4" id="KW-0804">Transcription</keyword>
<feature type="compositionally biased region" description="Low complexity" evidence="6">
    <location>
        <begin position="199"/>
        <end position="219"/>
    </location>
</feature>
<dbReference type="GO" id="GO:0000981">
    <property type="term" value="F:DNA-binding transcription factor activity, RNA polymerase II-specific"/>
    <property type="evidence" value="ECO:0007669"/>
    <property type="project" value="TreeGrafter"/>
</dbReference>
<keyword evidence="1" id="KW-0597">Phosphoprotein</keyword>
<dbReference type="STRING" id="6205.A0A0R3X8S5"/>
<evidence type="ECO:0000313" key="8">
    <source>
        <dbReference type="Proteomes" id="UP000274429"/>
    </source>
</evidence>
<organism evidence="9">
    <name type="scientific">Hydatigena taeniaeformis</name>
    <name type="common">Feline tapeworm</name>
    <name type="synonym">Taenia taeniaeformis</name>
    <dbReference type="NCBI Taxonomy" id="6205"/>
    <lineage>
        <taxon>Eukaryota</taxon>
        <taxon>Metazoa</taxon>
        <taxon>Spiralia</taxon>
        <taxon>Lophotrochozoa</taxon>
        <taxon>Platyhelminthes</taxon>
        <taxon>Cestoda</taxon>
        <taxon>Eucestoda</taxon>
        <taxon>Cyclophyllidea</taxon>
        <taxon>Taeniidae</taxon>
        <taxon>Hydatigera</taxon>
    </lineage>
</organism>
<proteinExistence type="predicted"/>
<name>A0A0R3X8S5_HYDTA</name>
<gene>
    <name evidence="7" type="ORF">TTAC_LOCUS9935</name>
</gene>
<keyword evidence="3" id="KW-0238">DNA-binding</keyword>
<evidence type="ECO:0000256" key="2">
    <source>
        <dbReference type="ARBA" id="ARBA00023015"/>
    </source>
</evidence>
<dbReference type="EMBL" id="UYWX01021172">
    <property type="protein sequence ID" value="VDM34914.1"/>
    <property type="molecule type" value="Genomic_DNA"/>
</dbReference>
<evidence type="ECO:0000256" key="3">
    <source>
        <dbReference type="ARBA" id="ARBA00023125"/>
    </source>
</evidence>
<dbReference type="PANTHER" id="PTHR13059:SF13">
    <property type="entry name" value="PROTEIN CAPICUA HOMOLOG"/>
    <property type="match status" value="1"/>
</dbReference>
<evidence type="ECO:0000313" key="9">
    <source>
        <dbReference type="WBParaSite" id="TTAC_0000995001-mRNA-1"/>
    </source>
</evidence>
<dbReference type="InterPro" id="IPR052412">
    <property type="entry name" value="CC-Dev_Transcription_Reg"/>
</dbReference>
<keyword evidence="5" id="KW-0539">Nucleus</keyword>
<dbReference type="AlphaFoldDB" id="A0A0R3X8S5"/>
<dbReference type="GO" id="GO:0000977">
    <property type="term" value="F:RNA polymerase II transcription regulatory region sequence-specific DNA binding"/>
    <property type="evidence" value="ECO:0007669"/>
    <property type="project" value="TreeGrafter"/>
</dbReference>
<evidence type="ECO:0000256" key="1">
    <source>
        <dbReference type="ARBA" id="ARBA00022553"/>
    </source>
</evidence>
<reference evidence="9" key="1">
    <citation type="submission" date="2017-02" db="UniProtKB">
        <authorList>
            <consortium name="WormBaseParasite"/>
        </authorList>
    </citation>
    <scope>IDENTIFICATION</scope>
</reference>
<dbReference type="PANTHER" id="PTHR13059">
    <property type="entry name" value="HMG-BOX TRANSCRIPTION FACTOR BBX"/>
    <property type="match status" value="1"/>
</dbReference>
<evidence type="ECO:0000313" key="7">
    <source>
        <dbReference type="EMBL" id="VDM34914.1"/>
    </source>
</evidence>
<sequence>GDVVKTPNGVRKKFNGKQWRRLCSKEGCTKESQRRGFCSRHLSMKGKEMRAFSYAAATAAATKMFAMSSTRPPQQQSSQPLCDLIYNSATSYGVPSGPISNHSKASSSSVNSSLPTPLDLLPVLSPASAWRPSPPNDGSYFNSTTPLHTPPSSSIPHWAPFPTSFASPPASIVPPSSSVFMGHASTQTSHVFATSPDKTGGSTSATSTTPVSAPITTTSFFPSGGGGAGDLPSQPITACP</sequence>
<evidence type="ECO:0000256" key="5">
    <source>
        <dbReference type="ARBA" id="ARBA00023242"/>
    </source>
</evidence>
<feature type="region of interest" description="Disordered" evidence="6">
    <location>
        <begin position="193"/>
        <end position="240"/>
    </location>
</feature>
<protein>
    <submittedName>
        <fullName evidence="9">HMG box domain-containing protein</fullName>
    </submittedName>
</protein>
<keyword evidence="8" id="KW-1185">Reference proteome</keyword>